<sequence>MATAKKISVLILCFALVINYVDAGPRKRPVFGPDIYRGINVAKDTLAPGEKIINVMSFGAKPDGKSDCTQAFMDGWQAACKSKVQARLLIPSGRFLVSSMFFSGPCLTPGPITIQVVGTVVATTDISDYVDGEWLMFQKISGLKLIGGGTFDGQGQSSWKYAENCETNPTNQCVRAPSSIYFNQVTDGIIQNIKSKDPKGFHVFVTNSANIRLRLIKLNAPATSPNTDGLHISHSINVKISRSSVETGDDCVSMIQGVSNVTIKRIRCGPGHGISIGSLGKYPDEIEVSGIRVQTCKLVGTTNGLRIKSWPDKYPGAATDINYSDITMENVKNPIIIDQEYECSPNCKKKPSLVKIKNISFRNIRGTTTSPIAVDLKCSKLFPCKNVGLHNINLSLGAKKPTASKCANIKPIYSGSQKPPPCR</sequence>
<evidence type="ECO:0000256" key="1">
    <source>
        <dbReference type="ARBA" id="ARBA00004191"/>
    </source>
</evidence>
<dbReference type="GO" id="GO:0004650">
    <property type="term" value="F:polygalacturonase activity"/>
    <property type="evidence" value="ECO:0007669"/>
    <property type="project" value="InterPro"/>
</dbReference>
<evidence type="ECO:0000256" key="7">
    <source>
        <dbReference type="ARBA" id="ARBA00023316"/>
    </source>
</evidence>
<evidence type="ECO:0000256" key="3">
    <source>
        <dbReference type="ARBA" id="ARBA00022512"/>
    </source>
</evidence>
<name>A0A072VG89_MEDTR</name>
<comment type="similarity">
    <text evidence="2 9">Belongs to the glycosyl hydrolase 28 family.</text>
</comment>
<protein>
    <submittedName>
        <fullName evidence="11">Polygalacturonase</fullName>
    </submittedName>
</protein>
<evidence type="ECO:0000256" key="8">
    <source>
        <dbReference type="PROSITE-ProRule" id="PRU10052"/>
    </source>
</evidence>
<feature type="signal peptide" evidence="10">
    <location>
        <begin position="1"/>
        <end position="23"/>
    </location>
</feature>
<evidence type="ECO:0000256" key="6">
    <source>
        <dbReference type="ARBA" id="ARBA00023295"/>
    </source>
</evidence>
<dbReference type="AlphaFoldDB" id="A0A072VG89"/>
<keyword evidence="4" id="KW-0964">Secreted</keyword>
<dbReference type="HOGENOM" id="CLU_016031_2_2_1"/>
<dbReference type="GO" id="GO:0071555">
    <property type="term" value="P:cell wall organization"/>
    <property type="evidence" value="ECO:0007669"/>
    <property type="project" value="UniProtKB-KW"/>
</dbReference>
<evidence type="ECO:0000256" key="10">
    <source>
        <dbReference type="SAM" id="SignalP"/>
    </source>
</evidence>
<dbReference type="EnsemblPlants" id="KEH37190">
    <property type="protein sequence ID" value="KEH37190"/>
    <property type="gene ID" value="MTR_2g435640"/>
</dbReference>
<dbReference type="STRING" id="3880.A0A072VG89"/>
<gene>
    <name evidence="12" type="primary">25488062</name>
    <name evidence="11" type="ordered locus">MTR_2g435640</name>
</gene>
<feature type="chain" id="PRO_5014500614" evidence="10">
    <location>
        <begin position="24"/>
        <end position="423"/>
    </location>
</feature>
<proteinExistence type="inferred from homology"/>
<comment type="subcellular location">
    <subcellularLocation>
        <location evidence="1">Secreted</location>
        <location evidence="1">Cell wall</location>
    </subcellularLocation>
</comment>
<evidence type="ECO:0000256" key="2">
    <source>
        <dbReference type="ARBA" id="ARBA00008834"/>
    </source>
</evidence>
<dbReference type="KEGG" id="mtr:25488062"/>
<dbReference type="PANTHER" id="PTHR31375">
    <property type="match status" value="1"/>
</dbReference>
<evidence type="ECO:0000256" key="9">
    <source>
        <dbReference type="RuleBase" id="RU361169"/>
    </source>
</evidence>
<keyword evidence="5 9" id="KW-0378">Hydrolase</keyword>
<evidence type="ECO:0000256" key="5">
    <source>
        <dbReference type="ARBA" id="ARBA00022801"/>
    </source>
</evidence>
<dbReference type="Pfam" id="PF00295">
    <property type="entry name" value="Glyco_hydro_28"/>
    <property type="match status" value="1"/>
</dbReference>
<dbReference type="FunFam" id="2.160.20.10:FF:000004">
    <property type="entry name" value="Pectin lyase-like superfamily protein"/>
    <property type="match status" value="1"/>
</dbReference>
<dbReference type="GO" id="GO:0005975">
    <property type="term" value="P:carbohydrate metabolic process"/>
    <property type="evidence" value="ECO:0007669"/>
    <property type="project" value="InterPro"/>
</dbReference>
<feature type="active site" evidence="8">
    <location>
        <position position="272"/>
    </location>
</feature>
<dbReference type="InterPro" id="IPR000743">
    <property type="entry name" value="Glyco_hydro_28"/>
</dbReference>
<keyword evidence="6 9" id="KW-0326">Glycosidase</keyword>
<dbReference type="PROSITE" id="PS00502">
    <property type="entry name" value="POLYGALACTURONASE"/>
    <property type="match status" value="1"/>
</dbReference>
<reference evidence="11 13" key="2">
    <citation type="journal article" date="2014" name="BMC Genomics">
        <title>An improved genome release (version Mt4.0) for the model legume Medicago truncatula.</title>
        <authorList>
            <person name="Tang H."/>
            <person name="Krishnakumar V."/>
            <person name="Bidwell S."/>
            <person name="Rosen B."/>
            <person name="Chan A."/>
            <person name="Zhou S."/>
            <person name="Gentzbittel L."/>
            <person name="Childs K.L."/>
            <person name="Yandell M."/>
            <person name="Gundlach H."/>
            <person name="Mayer K.F."/>
            <person name="Schwartz D.C."/>
            <person name="Town C.D."/>
        </authorList>
    </citation>
    <scope>GENOME REANNOTATION</scope>
    <source>
        <strain evidence="11">A17</strain>
        <strain evidence="12 13">cv. Jemalong A17</strain>
    </source>
</reference>
<keyword evidence="10" id="KW-0732">Signal</keyword>
<keyword evidence="13" id="KW-1185">Reference proteome</keyword>
<dbReference type="Proteomes" id="UP000002051">
    <property type="component" value="Chromosome 2"/>
</dbReference>
<organism evidence="11 13">
    <name type="scientific">Medicago truncatula</name>
    <name type="common">Barrel medic</name>
    <name type="synonym">Medicago tribuloides</name>
    <dbReference type="NCBI Taxonomy" id="3880"/>
    <lineage>
        <taxon>Eukaryota</taxon>
        <taxon>Viridiplantae</taxon>
        <taxon>Streptophyta</taxon>
        <taxon>Embryophyta</taxon>
        <taxon>Tracheophyta</taxon>
        <taxon>Spermatophyta</taxon>
        <taxon>Magnoliopsida</taxon>
        <taxon>eudicotyledons</taxon>
        <taxon>Gunneridae</taxon>
        <taxon>Pentapetalae</taxon>
        <taxon>rosids</taxon>
        <taxon>fabids</taxon>
        <taxon>Fabales</taxon>
        <taxon>Fabaceae</taxon>
        <taxon>Papilionoideae</taxon>
        <taxon>50 kb inversion clade</taxon>
        <taxon>NPAAA clade</taxon>
        <taxon>Hologalegina</taxon>
        <taxon>IRL clade</taxon>
        <taxon>Trifolieae</taxon>
        <taxon>Medicago</taxon>
    </lineage>
</organism>
<keyword evidence="3" id="KW-0134">Cell wall</keyword>
<dbReference type="EMBL" id="CM001218">
    <property type="protein sequence ID" value="KEH37190.1"/>
    <property type="molecule type" value="Genomic_DNA"/>
</dbReference>
<reference evidence="12" key="3">
    <citation type="submission" date="2015-04" db="UniProtKB">
        <authorList>
            <consortium name="EnsemblPlants"/>
        </authorList>
    </citation>
    <scope>IDENTIFICATION</scope>
    <source>
        <strain evidence="12">cv. Jemalong A17</strain>
    </source>
</reference>
<dbReference type="OrthoDB" id="187139at2759"/>
<accession>A0A072VG89</accession>
<evidence type="ECO:0000313" key="11">
    <source>
        <dbReference type="EMBL" id="KEH37190.1"/>
    </source>
</evidence>
<dbReference type="SUPFAM" id="SSF51126">
    <property type="entry name" value="Pectin lyase-like"/>
    <property type="match status" value="1"/>
</dbReference>
<dbReference type="Gene3D" id="2.160.20.10">
    <property type="entry name" value="Single-stranded right-handed beta-helix, Pectin lyase-like"/>
    <property type="match status" value="1"/>
</dbReference>
<evidence type="ECO:0000313" key="13">
    <source>
        <dbReference type="Proteomes" id="UP000002051"/>
    </source>
</evidence>
<evidence type="ECO:0000313" key="12">
    <source>
        <dbReference type="EnsemblPlants" id="KEH37190"/>
    </source>
</evidence>
<evidence type="ECO:0000256" key="4">
    <source>
        <dbReference type="ARBA" id="ARBA00022525"/>
    </source>
</evidence>
<dbReference type="InterPro" id="IPR011050">
    <property type="entry name" value="Pectin_lyase_fold/virulence"/>
</dbReference>
<reference evidence="11 13" key="1">
    <citation type="journal article" date="2011" name="Nature">
        <title>The Medicago genome provides insight into the evolution of rhizobial symbioses.</title>
        <authorList>
            <person name="Young N.D."/>
            <person name="Debelle F."/>
            <person name="Oldroyd G.E."/>
            <person name="Geurts R."/>
            <person name="Cannon S.B."/>
            <person name="Udvardi M.K."/>
            <person name="Benedito V.A."/>
            <person name="Mayer K.F."/>
            <person name="Gouzy J."/>
            <person name="Schoof H."/>
            <person name="Van de Peer Y."/>
            <person name="Proost S."/>
            <person name="Cook D.R."/>
            <person name="Meyers B.C."/>
            <person name="Spannagl M."/>
            <person name="Cheung F."/>
            <person name="De Mita S."/>
            <person name="Krishnakumar V."/>
            <person name="Gundlach H."/>
            <person name="Zhou S."/>
            <person name="Mudge J."/>
            <person name="Bharti A.K."/>
            <person name="Murray J.D."/>
            <person name="Naoumkina M.A."/>
            <person name="Rosen B."/>
            <person name="Silverstein K.A."/>
            <person name="Tang H."/>
            <person name="Rombauts S."/>
            <person name="Zhao P.X."/>
            <person name="Zhou P."/>
            <person name="Barbe V."/>
            <person name="Bardou P."/>
            <person name="Bechner M."/>
            <person name="Bellec A."/>
            <person name="Berger A."/>
            <person name="Berges H."/>
            <person name="Bidwell S."/>
            <person name="Bisseling T."/>
            <person name="Choisne N."/>
            <person name="Couloux A."/>
            <person name="Denny R."/>
            <person name="Deshpande S."/>
            <person name="Dai X."/>
            <person name="Doyle J.J."/>
            <person name="Dudez A.M."/>
            <person name="Farmer A.D."/>
            <person name="Fouteau S."/>
            <person name="Franken C."/>
            <person name="Gibelin C."/>
            <person name="Gish J."/>
            <person name="Goldstein S."/>
            <person name="Gonzalez A.J."/>
            <person name="Green P.J."/>
            <person name="Hallab A."/>
            <person name="Hartog M."/>
            <person name="Hua A."/>
            <person name="Humphray S.J."/>
            <person name="Jeong D.H."/>
            <person name="Jing Y."/>
            <person name="Jocker A."/>
            <person name="Kenton S.M."/>
            <person name="Kim D.J."/>
            <person name="Klee K."/>
            <person name="Lai H."/>
            <person name="Lang C."/>
            <person name="Lin S."/>
            <person name="Macmil S.L."/>
            <person name="Magdelenat G."/>
            <person name="Matthews L."/>
            <person name="McCorrison J."/>
            <person name="Monaghan E.L."/>
            <person name="Mun J.H."/>
            <person name="Najar F.Z."/>
            <person name="Nicholson C."/>
            <person name="Noirot C."/>
            <person name="O'Bleness M."/>
            <person name="Paule C.R."/>
            <person name="Poulain J."/>
            <person name="Prion F."/>
            <person name="Qin B."/>
            <person name="Qu C."/>
            <person name="Retzel E.F."/>
            <person name="Riddle C."/>
            <person name="Sallet E."/>
            <person name="Samain S."/>
            <person name="Samson N."/>
            <person name="Sanders I."/>
            <person name="Saurat O."/>
            <person name="Scarpelli C."/>
            <person name="Schiex T."/>
            <person name="Segurens B."/>
            <person name="Severin A.J."/>
            <person name="Sherrier D.J."/>
            <person name="Shi R."/>
            <person name="Sims S."/>
            <person name="Singer S.R."/>
            <person name="Sinharoy S."/>
            <person name="Sterck L."/>
            <person name="Viollet A."/>
            <person name="Wang B.B."/>
            <person name="Wang K."/>
            <person name="Wang M."/>
            <person name="Wang X."/>
            <person name="Warfsmann J."/>
            <person name="Weissenbach J."/>
            <person name="White D.D."/>
            <person name="White J.D."/>
            <person name="Wiley G.B."/>
            <person name="Wincker P."/>
            <person name="Xing Y."/>
            <person name="Yang L."/>
            <person name="Yao Z."/>
            <person name="Ying F."/>
            <person name="Zhai J."/>
            <person name="Zhou L."/>
            <person name="Zuber A."/>
            <person name="Denarie J."/>
            <person name="Dixon R.A."/>
            <person name="May G.D."/>
            <person name="Schwartz D.C."/>
            <person name="Rogers J."/>
            <person name="Quetier F."/>
            <person name="Town C.D."/>
            <person name="Roe B.A."/>
        </authorList>
    </citation>
    <scope>NUCLEOTIDE SEQUENCE [LARGE SCALE GENOMIC DNA]</scope>
    <source>
        <strain evidence="11">A17</strain>
        <strain evidence="12 13">cv. Jemalong A17</strain>
    </source>
</reference>
<dbReference type="InterPro" id="IPR012334">
    <property type="entry name" value="Pectin_lyas_fold"/>
</dbReference>
<keyword evidence="7" id="KW-0961">Cell wall biogenesis/degradation</keyword>